<proteinExistence type="predicted"/>
<organism evidence="1 2">
    <name type="scientific">Thermus aquaticus</name>
    <dbReference type="NCBI Taxonomy" id="271"/>
    <lineage>
        <taxon>Bacteria</taxon>
        <taxon>Thermotogati</taxon>
        <taxon>Deinococcota</taxon>
        <taxon>Deinococci</taxon>
        <taxon>Thermales</taxon>
        <taxon>Thermaceae</taxon>
        <taxon>Thermus</taxon>
    </lineage>
</organism>
<dbReference type="Proteomes" id="UP000037685">
    <property type="component" value="Unassembled WGS sequence"/>
</dbReference>
<dbReference type="PATRIC" id="fig|271.14.peg.375"/>
<evidence type="ECO:0000313" key="2">
    <source>
        <dbReference type="Proteomes" id="UP000037685"/>
    </source>
</evidence>
<evidence type="ECO:0000313" key="1">
    <source>
        <dbReference type="EMBL" id="KOX89132.1"/>
    </source>
</evidence>
<dbReference type="RefSeq" id="WP_053767040.1">
    <property type="nucleotide sequence ID" value="NZ_LHCI01000106.1"/>
</dbReference>
<name>A0A0M9ACF0_THEAQ</name>
<dbReference type="EMBL" id="LHCI01000106">
    <property type="protein sequence ID" value="KOX89132.1"/>
    <property type="molecule type" value="Genomic_DNA"/>
</dbReference>
<sequence length="153" mass="17817">MDPYREYQDYVMASRLLVALGLSREVLSLSQYARLRLLRMELARKGDWRALEGLDQRLRYGFWTNPLRLRDFLKRAPAAPYLASPEAFEALLFPEEKTRLAYPGQAGEYYLGFLRLPHLLMDPEGFEAALREQEERALALPLFLNAFHRVQGP</sequence>
<reference evidence="2" key="1">
    <citation type="submission" date="2015-07" db="EMBL/GenBank/DDBJ databases">
        <authorList>
            <person name="Zylicz-Stachula A."/>
            <person name="Jezewska-Frackowiak J."/>
            <person name="Czajkowska E."/>
            <person name="Skowron P.M."/>
        </authorList>
    </citation>
    <scope>NUCLEOTIDE SEQUENCE [LARGE SCALE GENOMIC DNA]</scope>
    <source>
        <strain evidence="2">ATCC 25104 / DSM 625 / JCM 10724 / NBRC 103206 / NCIMB 11243 / YT-1</strain>
    </source>
</reference>
<accession>A0A0M9ACF0</accession>
<dbReference type="AlphaFoldDB" id="A0A0M9ACF0"/>
<protein>
    <submittedName>
        <fullName evidence="1">Uncharacterized protein</fullName>
    </submittedName>
</protein>
<comment type="caution">
    <text evidence="1">The sequence shown here is derived from an EMBL/GenBank/DDBJ whole genome shotgun (WGS) entry which is preliminary data.</text>
</comment>
<gene>
    <name evidence="1" type="ORF">BVI061214_00283</name>
</gene>